<sequence>MFLLLWRKKLGKCTYKLPAQAQVLLKAYDHFYLHACTYALYRPIHRQ</sequence>
<name>A0A139LSY4_9BACE</name>
<proteinExistence type="predicted"/>
<dbReference type="PATRIC" id="fig|329854.7.peg.741"/>
<comment type="caution">
    <text evidence="1">The sequence shown here is derived from an EMBL/GenBank/DDBJ whole genome shotgun (WGS) entry which is preliminary data.</text>
</comment>
<accession>A0A139LSY4</accession>
<dbReference type="Proteomes" id="UP000070319">
    <property type="component" value="Unassembled WGS sequence"/>
</dbReference>
<organism evidence="1">
    <name type="scientific">Bacteroides intestinalis</name>
    <dbReference type="NCBI Taxonomy" id="329854"/>
    <lineage>
        <taxon>Bacteria</taxon>
        <taxon>Pseudomonadati</taxon>
        <taxon>Bacteroidota</taxon>
        <taxon>Bacteroidia</taxon>
        <taxon>Bacteroidales</taxon>
        <taxon>Bacteroidaceae</taxon>
        <taxon>Bacteroides</taxon>
    </lineage>
</organism>
<gene>
    <name evidence="1" type="ORF">HMPREF2531_00738</name>
</gene>
<dbReference type="EMBL" id="LTDF01000044">
    <property type="protein sequence ID" value="KXT54567.1"/>
    <property type="molecule type" value="Genomic_DNA"/>
</dbReference>
<protein>
    <submittedName>
        <fullName evidence="1">Uncharacterized protein</fullName>
    </submittedName>
</protein>
<evidence type="ECO:0000313" key="1">
    <source>
        <dbReference type="EMBL" id="KXT54567.1"/>
    </source>
</evidence>
<evidence type="ECO:0000313" key="2">
    <source>
        <dbReference type="Proteomes" id="UP000070319"/>
    </source>
</evidence>
<dbReference type="AlphaFoldDB" id="A0A139LSY4"/>
<reference evidence="1 2" key="1">
    <citation type="submission" date="2016-02" db="EMBL/GenBank/DDBJ databases">
        <authorList>
            <person name="Wen L."/>
            <person name="He K."/>
            <person name="Yang H."/>
        </authorList>
    </citation>
    <scope>NUCLEOTIDE SEQUENCE [LARGE SCALE GENOMIC DNA]</scope>
    <source>
        <strain evidence="1 2">KLE1704</strain>
    </source>
</reference>